<keyword evidence="3" id="KW-0732">Signal</keyword>
<dbReference type="PANTHER" id="PTHR30023:SF0">
    <property type="entry name" value="PENICILLIN-SENSITIVE CARBOXYPEPTIDASE A"/>
    <property type="match status" value="1"/>
</dbReference>
<sequence>MSASTASKPRPFVILSLVLACLLSAVDARAAGEETLPSSVRQALDQARVPADAVGIWVQAVDSGTPALAINGDQPMNPASVMKLVTAFTSLEYFGPSHTWQTRISSTGAVRNGVLQGDLYIVGGGDPVLSYERAWKLLRRLRALGVDTITGDIVLDGSVLRLPAHDPDAFDGRGLRPYNSGPYGLLLHFNTLQLALFPGIGPNDAVTVASEPPLNGVVIDNRLQTSGASCGVWYRDLEARIEPGPRLILSGSLPASCGPRNWSAAPLPPEDFSTATIAGLWQEVGGQLQGQVRTGSAPREARTQLVDDSAALAEIVRDMNKWSSNVIARQLLANLGSTNADGAPDMVAAGAQLATAQLAAAGVQTAGLVIENGAGLSRIERVRADTLGQLLIAAWQRPWMAEFIAALPIAGEDGTARKRLVGSPARGQAHIKTGTINGVRAIAGYVLDHDGRRHVVVMLVNHAEAASTRAAQDALLEWVWAGGR</sequence>
<name>A0A2U8GQV7_9RHOO</name>
<dbReference type="InterPro" id="IPR000667">
    <property type="entry name" value="Peptidase_S13"/>
</dbReference>
<dbReference type="InterPro" id="IPR012338">
    <property type="entry name" value="Beta-lactam/transpept-like"/>
</dbReference>
<dbReference type="RefSeq" id="WP_108949644.1">
    <property type="nucleotide sequence ID" value="NZ_CP022187.1"/>
</dbReference>
<dbReference type="GO" id="GO:0006508">
    <property type="term" value="P:proteolysis"/>
    <property type="evidence" value="ECO:0007669"/>
    <property type="project" value="InterPro"/>
</dbReference>
<organism evidence="4 5">
    <name type="scientific">Parazoarcus communis</name>
    <dbReference type="NCBI Taxonomy" id="41977"/>
    <lineage>
        <taxon>Bacteria</taxon>
        <taxon>Pseudomonadati</taxon>
        <taxon>Pseudomonadota</taxon>
        <taxon>Betaproteobacteria</taxon>
        <taxon>Rhodocyclales</taxon>
        <taxon>Zoogloeaceae</taxon>
        <taxon>Parazoarcus</taxon>
    </lineage>
</organism>
<dbReference type="GO" id="GO:0000270">
    <property type="term" value="P:peptidoglycan metabolic process"/>
    <property type="evidence" value="ECO:0007669"/>
    <property type="project" value="TreeGrafter"/>
</dbReference>
<dbReference type="NCBIfam" id="TIGR00666">
    <property type="entry name" value="PBP4"/>
    <property type="match status" value="1"/>
</dbReference>
<evidence type="ECO:0000256" key="3">
    <source>
        <dbReference type="SAM" id="SignalP"/>
    </source>
</evidence>
<evidence type="ECO:0000313" key="4">
    <source>
        <dbReference type="EMBL" id="AWI75941.1"/>
    </source>
</evidence>
<keyword evidence="4" id="KW-0645">Protease</keyword>
<protein>
    <submittedName>
        <fullName evidence="4">D-alanyl-D-alanine carboxypeptidase/D-alanyl-D-alanine-endopeptidase</fullName>
    </submittedName>
</protein>
<dbReference type="KEGG" id="acom:CEW83_12530"/>
<evidence type="ECO:0000313" key="5">
    <source>
        <dbReference type="Proteomes" id="UP000244930"/>
    </source>
</evidence>
<proteinExistence type="inferred from homology"/>
<dbReference type="SUPFAM" id="SSF56601">
    <property type="entry name" value="beta-lactamase/transpeptidase-like"/>
    <property type="match status" value="1"/>
</dbReference>
<dbReference type="EMBL" id="CP022187">
    <property type="protein sequence ID" value="AWI75941.1"/>
    <property type="molecule type" value="Genomic_DNA"/>
</dbReference>
<dbReference type="PRINTS" id="PR00922">
    <property type="entry name" value="DADACBPTASE3"/>
</dbReference>
<dbReference type="PANTHER" id="PTHR30023">
    <property type="entry name" value="D-ALANYL-D-ALANINE CARBOXYPEPTIDASE"/>
    <property type="match status" value="1"/>
</dbReference>
<keyword evidence="4" id="KW-0121">Carboxypeptidase</keyword>
<dbReference type="GO" id="GO:0004185">
    <property type="term" value="F:serine-type carboxypeptidase activity"/>
    <property type="evidence" value="ECO:0007669"/>
    <property type="project" value="InterPro"/>
</dbReference>
<gene>
    <name evidence="4" type="primary">dacB</name>
    <name evidence="4" type="ORF">CEW83_12530</name>
</gene>
<keyword evidence="5" id="KW-1185">Reference proteome</keyword>
<reference evidence="4 5" key="1">
    <citation type="submission" date="2017-06" db="EMBL/GenBank/DDBJ databases">
        <title>Azoarcus.</title>
        <authorList>
            <person name="Woo J.-H."/>
            <person name="Kim H.-S."/>
        </authorList>
    </citation>
    <scope>NUCLEOTIDE SEQUENCE [LARGE SCALE GENOMIC DNA]</scope>
    <source>
        <strain evidence="4 5">TSPY31</strain>
    </source>
</reference>
<comment type="similarity">
    <text evidence="1">Belongs to the peptidase S13 family.</text>
</comment>
<dbReference type="Gene3D" id="3.50.80.20">
    <property type="entry name" value="D-Ala-D-Ala carboxypeptidase C, peptidase S13"/>
    <property type="match status" value="1"/>
</dbReference>
<evidence type="ECO:0000256" key="2">
    <source>
        <dbReference type="ARBA" id="ARBA00022801"/>
    </source>
</evidence>
<dbReference type="AlphaFoldDB" id="A0A2U8GQV7"/>
<feature type="chain" id="PRO_5016020331" evidence="3">
    <location>
        <begin position="31"/>
        <end position="484"/>
    </location>
</feature>
<evidence type="ECO:0000256" key="1">
    <source>
        <dbReference type="ARBA" id="ARBA00006096"/>
    </source>
</evidence>
<dbReference type="Pfam" id="PF02113">
    <property type="entry name" value="Peptidase_S13"/>
    <property type="match status" value="1"/>
</dbReference>
<dbReference type="Proteomes" id="UP000244930">
    <property type="component" value="Chromosome"/>
</dbReference>
<feature type="signal peptide" evidence="3">
    <location>
        <begin position="1"/>
        <end position="30"/>
    </location>
</feature>
<accession>A0A2U8GQV7</accession>
<dbReference type="Gene3D" id="3.40.710.10">
    <property type="entry name" value="DD-peptidase/beta-lactamase superfamily"/>
    <property type="match status" value="2"/>
</dbReference>
<keyword evidence="2" id="KW-0378">Hydrolase</keyword>